<evidence type="ECO:0000313" key="1">
    <source>
        <dbReference type="EMBL" id="KAK2642737.1"/>
    </source>
</evidence>
<name>A0AAD9WUA9_9ROSI</name>
<evidence type="ECO:0000313" key="2">
    <source>
        <dbReference type="Proteomes" id="UP001280121"/>
    </source>
</evidence>
<comment type="caution">
    <text evidence="1">The sequence shown here is derived from an EMBL/GenBank/DDBJ whole genome shotgun (WGS) entry which is preliminary data.</text>
</comment>
<protein>
    <submittedName>
        <fullName evidence="1">Uncharacterized protein</fullName>
    </submittedName>
</protein>
<reference evidence="1" key="1">
    <citation type="journal article" date="2023" name="Plant J.">
        <title>Genome sequences and population genomics provide insights into the demographic history, inbreeding, and mutation load of two 'living fossil' tree species of Dipteronia.</title>
        <authorList>
            <person name="Feng Y."/>
            <person name="Comes H.P."/>
            <person name="Chen J."/>
            <person name="Zhu S."/>
            <person name="Lu R."/>
            <person name="Zhang X."/>
            <person name="Li P."/>
            <person name="Qiu J."/>
            <person name="Olsen K.M."/>
            <person name="Qiu Y."/>
        </authorList>
    </citation>
    <scope>NUCLEOTIDE SEQUENCE</scope>
    <source>
        <strain evidence="1">KIB01</strain>
    </source>
</reference>
<dbReference type="Proteomes" id="UP001280121">
    <property type="component" value="Unassembled WGS sequence"/>
</dbReference>
<dbReference type="EMBL" id="JANJYI010000007">
    <property type="protein sequence ID" value="KAK2642737.1"/>
    <property type="molecule type" value="Genomic_DNA"/>
</dbReference>
<sequence length="90" mass="10331">MKTKEDLRSIVESSDDFYSEEEEEEDNVLGVAGCKSCFMYFMVPKQVKDCPICNGQLLHFVRSDSWEGTTNDSVGVFGCNWKTREWFSPS</sequence>
<accession>A0AAD9WUA9</accession>
<gene>
    <name evidence="1" type="ORF">Ddye_024500</name>
</gene>
<proteinExistence type="predicted"/>
<dbReference type="AlphaFoldDB" id="A0AAD9WUA9"/>
<keyword evidence="2" id="KW-1185">Reference proteome</keyword>
<organism evidence="1 2">
    <name type="scientific">Dipteronia dyeriana</name>
    <dbReference type="NCBI Taxonomy" id="168575"/>
    <lineage>
        <taxon>Eukaryota</taxon>
        <taxon>Viridiplantae</taxon>
        <taxon>Streptophyta</taxon>
        <taxon>Embryophyta</taxon>
        <taxon>Tracheophyta</taxon>
        <taxon>Spermatophyta</taxon>
        <taxon>Magnoliopsida</taxon>
        <taxon>eudicotyledons</taxon>
        <taxon>Gunneridae</taxon>
        <taxon>Pentapetalae</taxon>
        <taxon>rosids</taxon>
        <taxon>malvids</taxon>
        <taxon>Sapindales</taxon>
        <taxon>Sapindaceae</taxon>
        <taxon>Hippocastanoideae</taxon>
        <taxon>Acereae</taxon>
        <taxon>Dipteronia</taxon>
    </lineage>
</organism>